<keyword evidence="3" id="KW-1185">Reference proteome</keyword>
<evidence type="ECO:0000256" key="1">
    <source>
        <dbReference type="SAM" id="MobiDB-lite"/>
    </source>
</evidence>
<evidence type="ECO:0000313" key="3">
    <source>
        <dbReference type="Proteomes" id="UP000466442"/>
    </source>
</evidence>
<dbReference type="OrthoDB" id="6586959at2759"/>
<evidence type="ECO:0000313" key="2">
    <source>
        <dbReference type="EMBL" id="KAF6215967.1"/>
    </source>
</evidence>
<reference evidence="2" key="1">
    <citation type="journal article" date="2021" name="Mol. Ecol. Resour.">
        <title>Apolygus lucorum genome provides insights into omnivorousness and mesophyll feeding.</title>
        <authorList>
            <person name="Liu Y."/>
            <person name="Liu H."/>
            <person name="Wang H."/>
            <person name="Huang T."/>
            <person name="Liu B."/>
            <person name="Yang B."/>
            <person name="Yin L."/>
            <person name="Li B."/>
            <person name="Zhang Y."/>
            <person name="Zhang S."/>
            <person name="Jiang F."/>
            <person name="Zhang X."/>
            <person name="Ren Y."/>
            <person name="Wang B."/>
            <person name="Wang S."/>
            <person name="Lu Y."/>
            <person name="Wu K."/>
            <person name="Fan W."/>
            <person name="Wang G."/>
        </authorList>
    </citation>
    <scope>NUCLEOTIDE SEQUENCE</scope>
    <source>
        <strain evidence="2">12Hb</strain>
    </source>
</reference>
<gene>
    <name evidence="2" type="ORF">GE061_000304</name>
</gene>
<feature type="compositionally biased region" description="Basic residues" evidence="1">
    <location>
        <begin position="275"/>
        <end position="290"/>
    </location>
</feature>
<comment type="caution">
    <text evidence="2">The sequence shown here is derived from an EMBL/GenBank/DDBJ whole genome shotgun (WGS) entry which is preliminary data.</text>
</comment>
<accession>A0A8S9Y3Z7</accession>
<organism evidence="2 3">
    <name type="scientific">Apolygus lucorum</name>
    <name type="common">Small green plant bug</name>
    <name type="synonym">Lygocoris lucorum</name>
    <dbReference type="NCBI Taxonomy" id="248454"/>
    <lineage>
        <taxon>Eukaryota</taxon>
        <taxon>Metazoa</taxon>
        <taxon>Ecdysozoa</taxon>
        <taxon>Arthropoda</taxon>
        <taxon>Hexapoda</taxon>
        <taxon>Insecta</taxon>
        <taxon>Pterygota</taxon>
        <taxon>Neoptera</taxon>
        <taxon>Paraneoptera</taxon>
        <taxon>Hemiptera</taxon>
        <taxon>Heteroptera</taxon>
        <taxon>Panheteroptera</taxon>
        <taxon>Cimicomorpha</taxon>
        <taxon>Miridae</taxon>
        <taxon>Mirini</taxon>
        <taxon>Apolygus</taxon>
    </lineage>
</organism>
<proteinExistence type="predicted"/>
<protein>
    <submittedName>
        <fullName evidence="2">Uncharacterized protein</fullName>
    </submittedName>
</protein>
<sequence>MTDQIGLDWQVDGRQMECVKVAGGSKRGGDVVFREGHKFVKQKALAEGERWINMASTSEQFSRRVFDTQNAGDVAAIHSIIFDDGDEILDQEVNGDQADTDTEECIEEREGDSDTDQEGDSSGEEESQGHEWYLAALVWPQADILGCKFHLSQSWFRKIQNLGLTVKYRDPEDDVGMWLHMSFGLPFLNPDEAQEGFCQWVIHMPLDAAAHRTMDKSNKVDEAGEAAAHLEALTITEAPSNENAEELRKYLEAAKRAFEVARGAGVKPPPFAPPSRKRPNPQQRSRRYHPFVRPMTPAQPVGYAPVTTVGPDGGVG</sequence>
<feature type="compositionally biased region" description="Acidic residues" evidence="1">
    <location>
        <begin position="98"/>
        <end position="126"/>
    </location>
</feature>
<feature type="region of interest" description="Disordered" evidence="1">
    <location>
        <begin position="95"/>
        <end position="127"/>
    </location>
</feature>
<dbReference type="Proteomes" id="UP000466442">
    <property type="component" value="Linkage Group LG1"/>
</dbReference>
<name>A0A8S9Y3Z7_APOLU</name>
<dbReference type="EMBL" id="WIXP02000001">
    <property type="protein sequence ID" value="KAF6215967.1"/>
    <property type="molecule type" value="Genomic_DNA"/>
</dbReference>
<dbReference type="AlphaFoldDB" id="A0A8S9Y3Z7"/>
<feature type="region of interest" description="Disordered" evidence="1">
    <location>
        <begin position="264"/>
        <end position="316"/>
    </location>
</feature>